<dbReference type="EMBL" id="MGDB01000146">
    <property type="protein sequence ID" value="OGL38455.1"/>
    <property type="molecule type" value="Genomic_DNA"/>
</dbReference>
<comment type="caution">
    <text evidence="1">The sequence shown here is derived from an EMBL/GenBank/DDBJ whole genome shotgun (WGS) entry which is preliminary data.</text>
</comment>
<reference evidence="1 2" key="1">
    <citation type="journal article" date="2016" name="Nat. Commun.">
        <title>Thousands of microbial genomes shed light on interconnected biogeochemical processes in an aquifer system.</title>
        <authorList>
            <person name="Anantharaman K."/>
            <person name="Brown C.T."/>
            <person name="Hug L.A."/>
            <person name="Sharon I."/>
            <person name="Castelle C.J."/>
            <person name="Probst A.J."/>
            <person name="Thomas B.C."/>
            <person name="Singh A."/>
            <person name="Wilkins M.J."/>
            <person name="Karaoz U."/>
            <person name="Brodie E.L."/>
            <person name="Williams K.H."/>
            <person name="Hubbard S.S."/>
            <person name="Banfield J.F."/>
        </authorList>
    </citation>
    <scope>NUCLEOTIDE SEQUENCE [LARGE SCALE GENOMIC DNA]</scope>
</reference>
<proteinExistence type="predicted"/>
<evidence type="ECO:0000313" key="2">
    <source>
        <dbReference type="Proteomes" id="UP000178526"/>
    </source>
</evidence>
<sequence length="93" mass="11045">MKVVAEKRLFWFLEEGTELDLSNKAHLDMYIQQILTRGRTSDIKRLFKIITPSDFIDSFDRIRTFLPKEVKSFWEEGLGDINKPTKEDTQSYK</sequence>
<gene>
    <name evidence="1" type="ORF">A2042_08525</name>
</gene>
<name>A0A1F7RA63_9BACT</name>
<dbReference type="AlphaFoldDB" id="A0A1F7RA63"/>
<accession>A0A1F7RA63</accession>
<dbReference type="Proteomes" id="UP000178526">
    <property type="component" value="Unassembled WGS sequence"/>
</dbReference>
<protein>
    <submittedName>
        <fullName evidence="1">Uncharacterized protein</fullName>
    </submittedName>
</protein>
<evidence type="ECO:0000313" key="1">
    <source>
        <dbReference type="EMBL" id="OGL38455.1"/>
    </source>
</evidence>
<organism evidence="1 2">
    <name type="scientific">Candidatus Schekmanbacteria bacterium GWA2_38_11</name>
    <dbReference type="NCBI Taxonomy" id="1817876"/>
    <lineage>
        <taxon>Bacteria</taxon>
        <taxon>Candidatus Schekmaniibacteriota</taxon>
    </lineage>
</organism>